<organism evidence="1 2">
    <name type="scientific">Persea americana</name>
    <name type="common">Avocado</name>
    <dbReference type="NCBI Taxonomy" id="3435"/>
    <lineage>
        <taxon>Eukaryota</taxon>
        <taxon>Viridiplantae</taxon>
        <taxon>Streptophyta</taxon>
        <taxon>Embryophyta</taxon>
        <taxon>Tracheophyta</taxon>
        <taxon>Spermatophyta</taxon>
        <taxon>Magnoliopsida</taxon>
        <taxon>Magnoliidae</taxon>
        <taxon>Laurales</taxon>
        <taxon>Lauraceae</taxon>
        <taxon>Persea</taxon>
    </lineage>
</organism>
<reference evidence="1 2" key="1">
    <citation type="journal article" date="2022" name="Hortic Res">
        <title>A haplotype resolved chromosomal level avocado genome allows analysis of novel avocado genes.</title>
        <authorList>
            <person name="Nath O."/>
            <person name="Fletcher S.J."/>
            <person name="Hayward A."/>
            <person name="Shaw L.M."/>
            <person name="Masouleh A.K."/>
            <person name="Furtado A."/>
            <person name="Henry R.J."/>
            <person name="Mitter N."/>
        </authorList>
    </citation>
    <scope>NUCLEOTIDE SEQUENCE [LARGE SCALE GENOMIC DNA]</scope>
    <source>
        <strain evidence="2">cv. Hass</strain>
    </source>
</reference>
<keyword evidence="2" id="KW-1185">Reference proteome</keyword>
<sequence length="84" mass="9321">MRGRGGSAQGADEEDRVCTGWGYAQGAVRWREEERGGGGGRRGRWGWRERDGEGQRDGGLQGRRGRAVMGVAVMRSGERREEEK</sequence>
<comment type="caution">
    <text evidence="1">The sequence shown here is derived from an EMBL/GenBank/DDBJ whole genome shotgun (WGS) entry which is preliminary data.</text>
</comment>
<name>A0ACC2KR15_PERAE</name>
<evidence type="ECO:0000313" key="2">
    <source>
        <dbReference type="Proteomes" id="UP001234297"/>
    </source>
</evidence>
<dbReference type="EMBL" id="CM056818">
    <property type="protein sequence ID" value="KAJ8623444.1"/>
    <property type="molecule type" value="Genomic_DNA"/>
</dbReference>
<gene>
    <name evidence="1" type="ORF">MRB53_031973</name>
</gene>
<evidence type="ECO:0000313" key="1">
    <source>
        <dbReference type="EMBL" id="KAJ8623444.1"/>
    </source>
</evidence>
<accession>A0ACC2KR15</accession>
<dbReference type="Proteomes" id="UP001234297">
    <property type="component" value="Chromosome 10"/>
</dbReference>
<proteinExistence type="predicted"/>
<protein>
    <submittedName>
        <fullName evidence="1">Uncharacterized protein</fullName>
    </submittedName>
</protein>